<dbReference type="RefSeq" id="WP_341376294.1">
    <property type="nucleotide sequence ID" value="NZ_JBBUTF010000025.1"/>
</dbReference>
<dbReference type="InterPro" id="IPR002541">
    <property type="entry name" value="Cyt_c_assembly"/>
</dbReference>
<feature type="transmembrane region" description="Helical" evidence="11">
    <location>
        <begin position="320"/>
        <end position="338"/>
    </location>
</feature>
<dbReference type="NCBIfam" id="NF007691">
    <property type="entry name" value="PRK10369.1"/>
    <property type="match status" value="1"/>
</dbReference>
<name>A0ABU9BF04_9BURK</name>
<feature type="domain" description="Cytochrome c assembly protein" evidence="12">
    <location>
        <begin position="87"/>
        <end position="303"/>
    </location>
</feature>
<evidence type="ECO:0000256" key="2">
    <source>
        <dbReference type="ARBA" id="ARBA00009186"/>
    </source>
</evidence>
<feature type="transmembrane region" description="Helical" evidence="11">
    <location>
        <begin position="281"/>
        <end position="300"/>
    </location>
</feature>
<keyword evidence="14" id="KW-0456">Lyase</keyword>
<organism evidence="14 15">
    <name type="scientific">Pseudaquabacterium rugosum</name>
    <dbReference type="NCBI Taxonomy" id="2984194"/>
    <lineage>
        <taxon>Bacteria</taxon>
        <taxon>Pseudomonadati</taxon>
        <taxon>Pseudomonadota</taxon>
        <taxon>Betaproteobacteria</taxon>
        <taxon>Burkholderiales</taxon>
        <taxon>Sphaerotilaceae</taxon>
        <taxon>Pseudaquabacterium</taxon>
    </lineage>
</organism>
<evidence type="ECO:0000256" key="6">
    <source>
        <dbReference type="ARBA" id="ARBA00022748"/>
    </source>
</evidence>
<dbReference type="Pfam" id="PF01578">
    <property type="entry name" value="Cytochrom_C_asm"/>
    <property type="match status" value="1"/>
</dbReference>
<comment type="caution">
    <text evidence="14">The sequence shown here is derived from an EMBL/GenBank/DDBJ whole genome shotgun (WGS) entry which is preliminary data.</text>
</comment>
<accession>A0ABU9BF04</accession>
<evidence type="ECO:0000256" key="1">
    <source>
        <dbReference type="ARBA" id="ARBA00004429"/>
    </source>
</evidence>
<feature type="transmembrane region" description="Helical" evidence="11">
    <location>
        <begin position="625"/>
        <end position="644"/>
    </location>
</feature>
<proteinExistence type="inferred from homology"/>
<feature type="domain" description="Cytochrome c-type biogenesis protein CcmF C-terminal" evidence="13">
    <location>
        <begin position="323"/>
        <end position="646"/>
    </location>
</feature>
<feature type="transmembrane region" description="Helical" evidence="11">
    <location>
        <begin position="457"/>
        <end position="477"/>
    </location>
</feature>
<evidence type="ECO:0000256" key="4">
    <source>
        <dbReference type="ARBA" id="ARBA00022519"/>
    </source>
</evidence>
<feature type="region of interest" description="Disordered" evidence="10">
    <location>
        <begin position="672"/>
        <end position="699"/>
    </location>
</feature>
<feature type="transmembrane region" description="Helical" evidence="11">
    <location>
        <begin position="94"/>
        <end position="111"/>
    </location>
</feature>
<dbReference type="Proteomes" id="UP001368500">
    <property type="component" value="Unassembled WGS sequence"/>
</dbReference>
<keyword evidence="3" id="KW-1003">Cell membrane</keyword>
<protein>
    <submittedName>
        <fullName evidence="14">Heme lyase CcmF/NrfE family subunit</fullName>
    </submittedName>
</protein>
<keyword evidence="7 11" id="KW-1133">Transmembrane helix</keyword>
<comment type="subcellular location">
    <subcellularLocation>
        <location evidence="1">Cell inner membrane</location>
        <topology evidence="1">Multi-pass membrane protein</topology>
    </subcellularLocation>
</comment>
<dbReference type="EMBL" id="JBBUTF010000025">
    <property type="protein sequence ID" value="MEK8028509.1"/>
    <property type="molecule type" value="Genomic_DNA"/>
</dbReference>
<dbReference type="NCBIfam" id="TIGR00353">
    <property type="entry name" value="nrfE"/>
    <property type="match status" value="1"/>
</dbReference>
<feature type="transmembrane region" description="Helical" evidence="11">
    <location>
        <begin position="173"/>
        <end position="193"/>
    </location>
</feature>
<evidence type="ECO:0000256" key="10">
    <source>
        <dbReference type="SAM" id="MobiDB-lite"/>
    </source>
</evidence>
<feature type="transmembrane region" description="Helical" evidence="11">
    <location>
        <begin position="433"/>
        <end position="451"/>
    </location>
</feature>
<feature type="transmembrane region" description="Helical" evidence="11">
    <location>
        <begin position="359"/>
        <end position="381"/>
    </location>
</feature>
<feature type="transmembrane region" description="Helical" evidence="11">
    <location>
        <begin position="401"/>
        <end position="421"/>
    </location>
</feature>
<keyword evidence="4" id="KW-0997">Cell inner membrane</keyword>
<evidence type="ECO:0000259" key="12">
    <source>
        <dbReference type="Pfam" id="PF01578"/>
    </source>
</evidence>
<dbReference type="PRINTS" id="PR01410">
    <property type="entry name" value="CCBIOGENESIS"/>
</dbReference>
<evidence type="ECO:0000313" key="15">
    <source>
        <dbReference type="Proteomes" id="UP001368500"/>
    </source>
</evidence>
<evidence type="ECO:0000259" key="13">
    <source>
        <dbReference type="Pfam" id="PF16327"/>
    </source>
</evidence>
<keyword evidence="6" id="KW-0201">Cytochrome c-type biogenesis</keyword>
<evidence type="ECO:0000256" key="5">
    <source>
        <dbReference type="ARBA" id="ARBA00022692"/>
    </source>
</evidence>
<evidence type="ECO:0000256" key="9">
    <source>
        <dbReference type="ARBA" id="ARBA00037230"/>
    </source>
</evidence>
<gene>
    <name evidence="14" type="ORF">AACH11_21325</name>
</gene>
<feature type="transmembrane region" description="Helical" evidence="11">
    <location>
        <begin position="44"/>
        <end position="60"/>
    </location>
</feature>
<dbReference type="GO" id="GO:0016829">
    <property type="term" value="F:lyase activity"/>
    <property type="evidence" value="ECO:0007669"/>
    <property type="project" value="UniProtKB-KW"/>
</dbReference>
<keyword evidence="5 11" id="KW-0812">Transmembrane</keyword>
<dbReference type="PANTHER" id="PTHR43653">
    <property type="entry name" value="CYTOCHROME C ASSEMBLY PROTEIN-RELATED"/>
    <property type="match status" value="1"/>
</dbReference>
<comment type="function">
    <text evidence="9">Required for the biogenesis of c-type cytochromes. Possible subunit of a heme lyase.</text>
</comment>
<dbReference type="PRINTS" id="PR01411">
    <property type="entry name" value="CCMFBIOGNSIS"/>
</dbReference>
<evidence type="ECO:0000256" key="3">
    <source>
        <dbReference type="ARBA" id="ARBA00022475"/>
    </source>
</evidence>
<evidence type="ECO:0000313" key="14">
    <source>
        <dbReference type="EMBL" id="MEK8028509.1"/>
    </source>
</evidence>
<evidence type="ECO:0000256" key="8">
    <source>
        <dbReference type="ARBA" id="ARBA00023136"/>
    </source>
</evidence>
<evidence type="ECO:0000256" key="7">
    <source>
        <dbReference type="ARBA" id="ARBA00022989"/>
    </source>
</evidence>
<feature type="transmembrane region" description="Helical" evidence="11">
    <location>
        <begin position="123"/>
        <end position="140"/>
    </location>
</feature>
<dbReference type="InterPro" id="IPR032523">
    <property type="entry name" value="CcmF_C"/>
</dbReference>
<feature type="compositionally biased region" description="Basic and acidic residues" evidence="10">
    <location>
        <begin position="673"/>
        <end position="683"/>
    </location>
</feature>
<keyword evidence="15" id="KW-1185">Reference proteome</keyword>
<dbReference type="Pfam" id="PF16327">
    <property type="entry name" value="CcmF_C"/>
    <property type="match status" value="1"/>
</dbReference>
<dbReference type="PANTHER" id="PTHR43653:SF1">
    <property type="entry name" value="CYTOCHROME C-TYPE BIOGENESIS PROTEIN CCMF"/>
    <property type="match status" value="1"/>
</dbReference>
<dbReference type="InterPro" id="IPR003568">
    <property type="entry name" value="Cyt_c_biogenesis_CcmF"/>
</dbReference>
<keyword evidence="8 11" id="KW-0472">Membrane</keyword>
<feature type="transmembrane region" description="Helical" evidence="11">
    <location>
        <begin position="257"/>
        <end position="274"/>
    </location>
</feature>
<comment type="similarity">
    <text evidence="2">Belongs to the CcmF/CycK/Ccl1/NrfE/CcsA family.</text>
</comment>
<dbReference type="InterPro" id="IPR003567">
    <property type="entry name" value="Cyt_c_biogenesis"/>
</dbReference>
<reference evidence="14 15" key="1">
    <citation type="submission" date="2024-04" db="EMBL/GenBank/DDBJ databases">
        <title>Novel species of the genus Ideonella isolated from streams.</title>
        <authorList>
            <person name="Lu H."/>
        </authorList>
    </citation>
    <scope>NUCLEOTIDE SEQUENCE [LARGE SCALE GENOMIC DNA]</scope>
    <source>
        <strain evidence="14 15">BYS139W</strain>
    </source>
</reference>
<feature type="transmembrane region" description="Helical" evidence="11">
    <location>
        <begin position="214"/>
        <end position="237"/>
    </location>
</feature>
<feature type="transmembrane region" description="Helical" evidence="11">
    <location>
        <begin position="497"/>
        <end position="517"/>
    </location>
</feature>
<evidence type="ECO:0000256" key="11">
    <source>
        <dbReference type="SAM" id="Phobius"/>
    </source>
</evidence>
<sequence>MSVELGHLTLWLAVGLALLLARDGLAAGHDAAAAARSRVLARRLAALVASGYLLLTLAFARADFSVAYVAQHAHSTLPLAYRLAAVWGGHEGSLLLWITLLAGWAALLTGAGRCGTPRLQARVLGTLGAMTALLLLFLLLTSNPFRRLMPAPDEGQDLNPMLQDPGMVLHPPLLYLGYVGLVVAFAFAIAALLDEDLQGDPARTRQAWGRWARAARPWTLLAWSALTLGIALGSWWAYHELGWGGWWFWDPVENASLMPWLAATALLHTLAVVDQRGALRAWALLLAIACCALALLGTFLVRSGVVSSVHAFATDPARGLWLLGLMVLVVGSALALYGTRAARLGLGARFALCSRETGILLNNVVLLAAGAAVLLGTLYPMVLDALGGPRISVGAPYFETAVVPLLLPAVLLAAPGAGLRWGHHAPADLLRALRLPLLLAAVAALAQALWLGHLRWAALPGLLLAWWVAAGTLLDALARLRPLPGQRRWRTLPRPVVAMLTAHLGLAVFVLGVSQAATGLHERDLLLSVGDRVPFGGLTLRLSGLQQTPRENHEALRASVQLWQGDRLVATLQPEKRRYASSEMPMTEAAIQRRWDGDLYLALGERVEGPDGRPAWVLRAALKPWVSAIWTGCLLMAAGGLIGASARRLHRAPAAAAQDAQDARATLATVGDTHGETADDPRPGHPSAARPINRSGLAT</sequence>